<accession>A0A2J8PAP6</accession>
<dbReference type="Proteomes" id="UP000236370">
    <property type="component" value="Unassembled WGS sequence"/>
</dbReference>
<dbReference type="EMBL" id="NBAG03000218">
    <property type="protein sequence ID" value="PNI81092.1"/>
    <property type="molecule type" value="Genomic_DNA"/>
</dbReference>
<reference evidence="2 3" key="1">
    <citation type="submission" date="2017-12" db="EMBL/GenBank/DDBJ databases">
        <title>High-resolution comparative analysis of great ape genomes.</title>
        <authorList>
            <person name="Pollen A."/>
            <person name="Hastie A."/>
            <person name="Hormozdiari F."/>
            <person name="Dougherty M."/>
            <person name="Liu R."/>
            <person name="Chaisson M."/>
            <person name="Hoppe E."/>
            <person name="Hill C."/>
            <person name="Pang A."/>
            <person name="Hillier L."/>
            <person name="Baker C."/>
            <person name="Armstrong J."/>
            <person name="Shendure J."/>
            <person name="Paten B."/>
            <person name="Wilson R."/>
            <person name="Chao H."/>
            <person name="Schneider V."/>
            <person name="Ventura M."/>
            <person name="Kronenberg Z."/>
            <person name="Murali S."/>
            <person name="Gordon D."/>
            <person name="Cantsilieris S."/>
            <person name="Munson K."/>
            <person name="Nelson B."/>
            <person name="Raja A."/>
            <person name="Underwood J."/>
            <person name="Diekhans M."/>
            <person name="Fiddes I."/>
            <person name="Haussler D."/>
            <person name="Eichler E."/>
        </authorList>
    </citation>
    <scope>NUCLEOTIDE SEQUENCE [LARGE SCALE GENOMIC DNA]</scope>
    <source>
        <strain evidence="2">Yerkes chimp pedigree #C0471</strain>
    </source>
</reference>
<proteinExistence type="predicted"/>
<evidence type="ECO:0000256" key="1">
    <source>
        <dbReference type="SAM" id="MobiDB-lite"/>
    </source>
</evidence>
<sequence length="134" mass="14567">MTAELREAMALAPWGPVKVKKEEEEEENFPGQASSQQVHSENIKVWAPVQGLQTGLDGSEEEEKGQNISWDMAVVLKATQEAPAASTLGSYSLPGTLAKSEILETHGTMNFLGAETKNLQLLVPKTEICEEAEK</sequence>
<gene>
    <name evidence="2" type="ORF">CK820_G0005276</name>
</gene>
<protein>
    <submittedName>
        <fullName evidence="2">ZNF35 isoform 5</fullName>
    </submittedName>
</protein>
<comment type="caution">
    <text evidence="2">The sequence shown here is derived from an EMBL/GenBank/DDBJ whole genome shotgun (WGS) entry which is preliminary data.</text>
</comment>
<feature type="region of interest" description="Disordered" evidence="1">
    <location>
        <begin position="16"/>
        <end position="38"/>
    </location>
</feature>
<evidence type="ECO:0000313" key="3">
    <source>
        <dbReference type="Proteomes" id="UP000236370"/>
    </source>
</evidence>
<name>A0A2J8PAP6_PANTR</name>
<evidence type="ECO:0000313" key="2">
    <source>
        <dbReference type="EMBL" id="PNI81092.1"/>
    </source>
</evidence>
<dbReference type="AlphaFoldDB" id="A0A2J8PAP6"/>
<feature type="non-terminal residue" evidence="2">
    <location>
        <position position="134"/>
    </location>
</feature>
<organism evidence="2 3">
    <name type="scientific">Pan troglodytes</name>
    <name type="common">Chimpanzee</name>
    <dbReference type="NCBI Taxonomy" id="9598"/>
    <lineage>
        <taxon>Eukaryota</taxon>
        <taxon>Metazoa</taxon>
        <taxon>Chordata</taxon>
        <taxon>Craniata</taxon>
        <taxon>Vertebrata</taxon>
        <taxon>Euteleostomi</taxon>
        <taxon>Mammalia</taxon>
        <taxon>Eutheria</taxon>
        <taxon>Euarchontoglires</taxon>
        <taxon>Primates</taxon>
        <taxon>Haplorrhini</taxon>
        <taxon>Catarrhini</taxon>
        <taxon>Hominidae</taxon>
        <taxon>Pan</taxon>
    </lineage>
</organism>